<sequence>MLLTGLTPSGIGDKRIGRNAELSANKGKDFVRDHLARSQCTARISQCAKLQGKTEPIFRPATLLDVFQIVVAQCVVLQQRQIVRRQIEQRRSLSLGENMASWHSIWLCCKNREA</sequence>
<accession>A0A8E1C195</accession>
<organism evidence="1 2">
    <name type="scientific">Sphingobium indicum F2</name>
    <dbReference type="NCBI Taxonomy" id="1450518"/>
    <lineage>
        <taxon>Bacteria</taxon>
        <taxon>Pseudomonadati</taxon>
        <taxon>Pseudomonadota</taxon>
        <taxon>Alphaproteobacteria</taxon>
        <taxon>Sphingomonadales</taxon>
        <taxon>Sphingomonadaceae</taxon>
        <taxon>Sphingobium</taxon>
    </lineage>
</organism>
<dbReference type="EMBL" id="JANF02000092">
    <property type="protein sequence ID" value="KER34748.1"/>
    <property type="molecule type" value="Genomic_DNA"/>
</dbReference>
<evidence type="ECO:0000313" key="1">
    <source>
        <dbReference type="EMBL" id="KER34748.1"/>
    </source>
</evidence>
<name>A0A8E1C195_9SPHN</name>
<evidence type="ECO:0000313" key="2">
    <source>
        <dbReference type="Proteomes" id="UP000028135"/>
    </source>
</evidence>
<comment type="caution">
    <text evidence="1">The sequence shown here is derived from an EMBL/GenBank/DDBJ whole genome shotgun (WGS) entry which is preliminary data.</text>
</comment>
<reference evidence="1 2" key="1">
    <citation type="submission" date="2014-05" db="EMBL/GenBank/DDBJ databases">
        <title>Genome Announcement of Sphingobium lucknowense F2.</title>
        <authorList>
            <person name="Lal R."/>
            <person name="Negi V."/>
            <person name="Lata P."/>
            <person name="Sangwan N."/>
            <person name="Gupta S.K."/>
            <person name="Rao D.L.N."/>
            <person name="Das S."/>
        </authorList>
    </citation>
    <scope>NUCLEOTIDE SEQUENCE [LARGE SCALE GENOMIC DNA]</scope>
    <source>
        <strain evidence="1 2">F2</strain>
    </source>
</reference>
<proteinExistence type="predicted"/>
<dbReference type="AlphaFoldDB" id="A0A8E1C195"/>
<protein>
    <submittedName>
        <fullName evidence="1">Uncharacterized protein</fullName>
    </submittedName>
</protein>
<dbReference type="Proteomes" id="UP000028135">
    <property type="component" value="Unassembled WGS sequence"/>
</dbReference>
<gene>
    <name evidence="1" type="ORF">AL00_19490</name>
</gene>